<keyword evidence="5" id="KW-0680">Restriction system</keyword>
<organism evidence="7 8">
    <name type="scientific">Brevibacillus brevis (strain 47 / JCM 6285 / NBRC 100599)</name>
    <dbReference type="NCBI Taxonomy" id="358681"/>
    <lineage>
        <taxon>Bacteria</taxon>
        <taxon>Bacillati</taxon>
        <taxon>Bacillota</taxon>
        <taxon>Bacilli</taxon>
        <taxon>Bacillales</taxon>
        <taxon>Paenibacillaceae</taxon>
        <taxon>Brevibacillus</taxon>
    </lineage>
</organism>
<dbReference type="GO" id="GO:0009307">
    <property type="term" value="P:DNA restriction-modification system"/>
    <property type="evidence" value="ECO:0007669"/>
    <property type="project" value="UniProtKB-KW"/>
</dbReference>
<dbReference type="PROSITE" id="PS00092">
    <property type="entry name" value="N6_MTASE"/>
    <property type="match status" value="1"/>
</dbReference>
<dbReference type="HOGENOM" id="CLU_024927_0_0_9"/>
<reference evidence="7 8" key="1">
    <citation type="submission" date="2005-03" db="EMBL/GenBank/DDBJ databases">
        <title>Brevibacillus brevis strain 47, complete genome.</title>
        <authorList>
            <person name="Hosoyama A."/>
            <person name="Yamada R."/>
            <person name="Hongo Y."/>
            <person name="Terui Y."/>
            <person name="Ankai A."/>
            <person name="Masuyama W."/>
            <person name="Sekiguchi M."/>
            <person name="Takeda T."/>
            <person name="Asano K."/>
            <person name="Ohji S."/>
            <person name="Ichikawa N."/>
            <person name="Narita S."/>
            <person name="Aoki N."/>
            <person name="Miura H."/>
            <person name="Matsushita S."/>
            <person name="Sekigawa T."/>
            <person name="Yamagata H."/>
            <person name="Yoshikawa H."/>
            <person name="Udaka S."/>
            <person name="Tanikawa S."/>
            <person name="Fujita N."/>
        </authorList>
    </citation>
    <scope>NUCLEOTIDE SEQUENCE [LARGE SCALE GENOMIC DNA]</scope>
    <source>
        <strain evidence="8">47 / JCM 6285 / NBRC 100599</strain>
    </source>
</reference>
<dbReference type="SUPFAM" id="SSF110849">
    <property type="entry name" value="ParB/Sulfiredoxin"/>
    <property type="match status" value="1"/>
</dbReference>
<dbReference type="GO" id="GO:0032259">
    <property type="term" value="P:methylation"/>
    <property type="evidence" value="ECO:0007669"/>
    <property type="project" value="UniProtKB-KW"/>
</dbReference>
<evidence type="ECO:0000259" key="6">
    <source>
        <dbReference type="SMART" id="SM00470"/>
    </source>
</evidence>
<proteinExistence type="inferred from homology"/>
<dbReference type="REBASE" id="20619">
    <property type="entry name" value="M.Bbr47ORF35480P"/>
</dbReference>
<dbReference type="STRING" id="358681.BBR47_35480"/>
<dbReference type="SUPFAM" id="SSF53335">
    <property type="entry name" value="S-adenosyl-L-methionine-dependent methyltransferases"/>
    <property type="match status" value="1"/>
</dbReference>
<dbReference type="InterPro" id="IPR002295">
    <property type="entry name" value="N4/N6-MTase_EcoPI_Mod-like"/>
</dbReference>
<dbReference type="eggNOG" id="COG0863">
    <property type="taxonomic scope" value="Bacteria"/>
</dbReference>
<keyword evidence="8" id="KW-1185">Reference proteome</keyword>
<evidence type="ECO:0000256" key="2">
    <source>
        <dbReference type="ARBA" id="ARBA00022603"/>
    </source>
</evidence>
<keyword evidence="4" id="KW-0949">S-adenosyl-L-methionine</keyword>
<dbReference type="InterPro" id="IPR002941">
    <property type="entry name" value="DNA_methylase_N4/N6"/>
</dbReference>
<gene>
    <name evidence="7" type="ordered locus">BBR47_35480</name>
</gene>
<dbReference type="Proteomes" id="UP000001877">
    <property type="component" value="Chromosome"/>
</dbReference>
<dbReference type="eggNOG" id="COG1475">
    <property type="taxonomic scope" value="Bacteria"/>
</dbReference>
<evidence type="ECO:0000256" key="5">
    <source>
        <dbReference type="ARBA" id="ARBA00022747"/>
    </source>
</evidence>
<evidence type="ECO:0000313" key="8">
    <source>
        <dbReference type="Proteomes" id="UP000001877"/>
    </source>
</evidence>
<evidence type="ECO:0000256" key="1">
    <source>
        <dbReference type="ARBA" id="ARBA00006594"/>
    </source>
</evidence>
<keyword evidence="2" id="KW-0489">Methyltransferase</keyword>
<protein>
    <recommendedName>
        <fullName evidence="6">ParB-like N-terminal domain-containing protein</fullName>
    </recommendedName>
</protein>
<dbReference type="InterPro" id="IPR015840">
    <property type="entry name" value="DNA_MeTrfase_ParB"/>
</dbReference>
<dbReference type="Pfam" id="PF01555">
    <property type="entry name" value="N6_N4_Mtase"/>
    <property type="match status" value="1"/>
</dbReference>
<dbReference type="EMBL" id="AP008955">
    <property type="protein sequence ID" value="BAH44525.1"/>
    <property type="molecule type" value="Genomic_DNA"/>
</dbReference>
<dbReference type="AlphaFoldDB" id="C0ZFG6"/>
<dbReference type="GO" id="GO:0003677">
    <property type="term" value="F:DNA binding"/>
    <property type="evidence" value="ECO:0007669"/>
    <property type="project" value="InterPro"/>
</dbReference>
<dbReference type="SMART" id="SM00470">
    <property type="entry name" value="ParB"/>
    <property type="match status" value="1"/>
</dbReference>
<accession>C0ZFG6</accession>
<dbReference type="RefSeq" id="WP_015891822.1">
    <property type="nucleotide sequence ID" value="NC_012491.1"/>
</dbReference>
<dbReference type="InterPro" id="IPR029063">
    <property type="entry name" value="SAM-dependent_MTases_sf"/>
</dbReference>
<name>C0ZFG6_BREBN</name>
<evidence type="ECO:0000256" key="3">
    <source>
        <dbReference type="ARBA" id="ARBA00022679"/>
    </source>
</evidence>
<dbReference type="Gene3D" id="3.90.1530.10">
    <property type="entry name" value="Conserved hypothetical protein from pyrococcus furiosus pfu- 392566-001, ParB domain"/>
    <property type="match status" value="1"/>
</dbReference>
<dbReference type="Pfam" id="PF02195">
    <property type="entry name" value="ParB_N"/>
    <property type="match status" value="1"/>
</dbReference>
<evidence type="ECO:0000256" key="4">
    <source>
        <dbReference type="ARBA" id="ARBA00022691"/>
    </source>
</evidence>
<dbReference type="InterPro" id="IPR036086">
    <property type="entry name" value="ParB/Sulfiredoxin_sf"/>
</dbReference>
<dbReference type="PIRSF" id="PIRSF036758">
    <property type="entry name" value="Aden_M_ParB"/>
    <property type="match status" value="1"/>
</dbReference>
<dbReference type="InterPro" id="IPR003115">
    <property type="entry name" value="ParB_N"/>
</dbReference>
<dbReference type="Gene3D" id="3.40.50.150">
    <property type="entry name" value="Vaccinia Virus protein VP39"/>
    <property type="match status" value="1"/>
</dbReference>
<dbReference type="CDD" id="cd16401">
    <property type="entry name" value="ParB_N_like_MT"/>
    <property type="match status" value="1"/>
</dbReference>
<dbReference type="GO" id="GO:0008170">
    <property type="term" value="F:N-methyltransferase activity"/>
    <property type="evidence" value="ECO:0007669"/>
    <property type="project" value="InterPro"/>
</dbReference>
<evidence type="ECO:0000313" key="7">
    <source>
        <dbReference type="EMBL" id="BAH44525.1"/>
    </source>
</evidence>
<sequence>MDIRKIPVSMIRAAEYNPRIDLKPGEPEYEKLKRSIEEFGYVEPLVWNERTGNLVGGHQRFKILINEQQAKEVEVSVVDLDHTREKALNLALNKIRGDWDEEKLAYVLAELQESDLDISLSGFENEEVTELLSEYLDIHVEEPVVDDDFDVQQALDEIQEPETKQGDIWRLGRHLLMCGDSTSRHDVQVLMDGVKAALVVTDPPYNVAFKSDSSELAADGRASIMNDDMPMEQFEEFLGYTFQNYSDLMDDKAAIYVFHPSSYQREFETKMNEAGIVVRTQCVWVKNAATFGFAQYKFKHEPVFYAHLKGQAPAWYGDRKQTTVWRSGGLLGEQQEPNSVWEVSRGDVSKYVHPTQKPLELLAIPISNSSQKNDIVVDLFGGSGSTLMTCEQMGRICRTMELDPKFCDVIKRRFLEATGIEPVLIRRLGEAA</sequence>
<dbReference type="KEGG" id="bbe:BBR47_35480"/>
<keyword evidence="3" id="KW-0808">Transferase</keyword>
<dbReference type="InterPro" id="IPR002052">
    <property type="entry name" value="DNA_methylase_N6_adenine_CS"/>
</dbReference>
<dbReference type="PRINTS" id="PR00506">
    <property type="entry name" value="D21N6MTFRASE"/>
</dbReference>
<comment type="similarity">
    <text evidence="1">Belongs to the N(4)/N(6)-methyltransferase family.</text>
</comment>
<feature type="domain" description="ParB-like N-terminal" evidence="6">
    <location>
        <begin position="4"/>
        <end position="94"/>
    </location>
</feature>